<evidence type="ECO:0000256" key="6">
    <source>
        <dbReference type="ARBA" id="ARBA00023163"/>
    </source>
</evidence>
<dbReference type="InterPro" id="IPR009057">
    <property type="entry name" value="Homeodomain-like_sf"/>
</dbReference>
<dbReference type="PROSITE" id="PS50071">
    <property type="entry name" value="HOMEOBOX_2"/>
    <property type="match status" value="1"/>
</dbReference>
<dbReference type="PANTHER" id="PTHR11850">
    <property type="entry name" value="HOMEOBOX PROTEIN TRANSCRIPTION FACTORS"/>
    <property type="match status" value="1"/>
</dbReference>
<protein>
    <submittedName>
        <fullName evidence="11">Transcription factor</fullName>
    </submittedName>
</protein>
<organism evidence="11">
    <name type="scientific">Lycoris longituba</name>
    <dbReference type="NCBI Taxonomy" id="272140"/>
    <lineage>
        <taxon>Eukaryota</taxon>
        <taxon>Viridiplantae</taxon>
        <taxon>Streptophyta</taxon>
        <taxon>Embryophyta</taxon>
        <taxon>Tracheophyta</taxon>
        <taxon>Spermatophyta</taxon>
        <taxon>Magnoliopsida</taxon>
        <taxon>Liliopsida</taxon>
        <taxon>Asparagales</taxon>
        <taxon>Amaryllidaceae</taxon>
        <taxon>Amaryllidoideae</taxon>
        <taxon>Lycoris</taxon>
    </lineage>
</organism>
<accession>D6MKL2</accession>
<evidence type="ECO:0000256" key="2">
    <source>
        <dbReference type="ARBA" id="ARBA00006454"/>
    </source>
</evidence>
<evidence type="ECO:0000256" key="9">
    <source>
        <dbReference type="SAM" id="MobiDB-lite"/>
    </source>
</evidence>
<keyword evidence="4 8" id="KW-0238">DNA-binding</keyword>
<evidence type="ECO:0000256" key="8">
    <source>
        <dbReference type="PROSITE-ProRule" id="PRU00108"/>
    </source>
</evidence>
<feature type="domain" description="Homeobox" evidence="10">
    <location>
        <begin position="28"/>
        <end position="91"/>
    </location>
</feature>
<keyword evidence="7 8" id="KW-0539">Nucleus</keyword>
<feature type="compositionally biased region" description="Basic and acidic residues" evidence="9">
    <location>
        <begin position="118"/>
        <end position="127"/>
    </location>
</feature>
<feature type="compositionally biased region" description="Polar residues" evidence="9">
    <location>
        <begin position="134"/>
        <end position="146"/>
    </location>
</feature>
<dbReference type="InterPro" id="IPR008422">
    <property type="entry name" value="KN_HD"/>
</dbReference>
<dbReference type="AlphaFoldDB" id="D6MKL2"/>
<evidence type="ECO:0000313" key="11">
    <source>
        <dbReference type="EMBL" id="ADG58059.1"/>
    </source>
</evidence>
<feature type="non-terminal residue" evidence="11">
    <location>
        <position position="1"/>
    </location>
</feature>
<dbReference type="SUPFAM" id="SSF46689">
    <property type="entry name" value="Homeodomain-like"/>
    <property type="match status" value="1"/>
</dbReference>
<dbReference type="FunFam" id="1.10.10.60:FF:000117">
    <property type="entry name" value="BEL1-like homeodomain protein 9"/>
    <property type="match status" value="1"/>
</dbReference>
<dbReference type="Gene3D" id="1.10.10.60">
    <property type="entry name" value="Homeodomain-like"/>
    <property type="match status" value="1"/>
</dbReference>
<evidence type="ECO:0000256" key="3">
    <source>
        <dbReference type="ARBA" id="ARBA00023015"/>
    </source>
</evidence>
<feature type="non-terminal residue" evidence="11">
    <location>
        <position position="236"/>
    </location>
</feature>
<keyword evidence="6" id="KW-0804">Transcription</keyword>
<keyword evidence="5 8" id="KW-0371">Homeobox</keyword>
<dbReference type="InterPro" id="IPR050224">
    <property type="entry name" value="TALE_homeobox"/>
</dbReference>
<feature type="DNA-binding region" description="Homeobox" evidence="8">
    <location>
        <begin position="30"/>
        <end position="92"/>
    </location>
</feature>
<reference evidence="11" key="1">
    <citation type="submission" date="2009-05" db="EMBL/GenBank/DDBJ databases">
        <authorList>
            <person name="Huang M."/>
            <person name="He Q."/>
            <person name="Zhang L."/>
            <person name="Cui S."/>
            <person name="Wang M."/>
            <person name="Zhou Y."/>
        </authorList>
    </citation>
    <scope>NUCLEOTIDE SEQUENCE</scope>
</reference>
<dbReference type="GO" id="GO:0006355">
    <property type="term" value="P:regulation of DNA-templated transcription"/>
    <property type="evidence" value="ECO:0007669"/>
    <property type="project" value="InterPro"/>
</dbReference>
<evidence type="ECO:0000256" key="4">
    <source>
        <dbReference type="ARBA" id="ARBA00023125"/>
    </source>
</evidence>
<reference evidence="11" key="2">
    <citation type="journal article" date="2010" name="Genomics">
        <title>Analysis of floral transcription factors from Lycoris longituba.</title>
        <authorList>
            <person name="He Q.L."/>
            <person name="Cui S.J."/>
            <person name="Gu J.L."/>
            <person name="Zhang H."/>
            <person name="Wang M.X."/>
            <person name="Zhou Y."/>
            <person name="Zhang L."/>
            <person name="Huang M.R."/>
        </authorList>
    </citation>
    <scope>NUCLEOTIDE SEQUENCE</scope>
</reference>
<dbReference type="CDD" id="cd00086">
    <property type="entry name" value="homeodomain"/>
    <property type="match status" value="1"/>
</dbReference>
<evidence type="ECO:0000256" key="5">
    <source>
        <dbReference type="ARBA" id="ARBA00023155"/>
    </source>
</evidence>
<dbReference type="GO" id="GO:0005634">
    <property type="term" value="C:nucleus"/>
    <property type="evidence" value="ECO:0007669"/>
    <property type="project" value="UniProtKB-SubCell"/>
</dbReference>
<dbReference type="GO" id="GO:0003677">
    <property type="term" value="F:DNA binding"/>
    <property type="evidence" value="ECO:0007669"/>
    <property type="project" value="UniProtKB-UniRule"/>
</dbReference>
<dbReference type="InterPro" id="IPR001356">
    <property type="entry name" value="HD"/>
</dbReference>
<dbReference type="EMBL" id="GQ166105">
    <property type="protein sequence ID" value="ADG58059.1"/>
    <property type="molecule type" value="mRNA"/>
</dbReference>
<proteinExistence type="evidence at transcript level"/>
<dbReference type="SMART" id="SM00389">
    <property type="entry name" value="HOX"/>
    <property type="match status" value="1"/>
</dbReference>
<evidence type="ECO:0000256" key="7">
    <source>
        <dbReference type="ARBA" id="ARBA00023242"/>
    </source>
</evidence>
<evidence type="ECO:0000256" key="1">
    <source>
        <dbReference type="ARBA" id="ARBA00004123"/>
    </source>
</evidence>
<comment type="subcellular location">
    <subcellularLocation>
        <location evidence="1 8">Nucleus</location>
    </subcellularLocation>
</comment>
<keyword evidence="3" id="KW-0805">Transcription regulation</keyword>
<name>D6MKL2_9ASPA</name>
<evidence type="ECO:0000259" key="10">
    <source>
        <dbReference type="PROSITE" id="PS50071"/>
    </source>
</evidence>
<feature type="region of interest" description="Disordered" evidence="9">
    <location>
        <begin position="101"/>
        <end position="146"/>
    </location>
</feature>
<sequence>QEGISRLRYIDQHLRQQRAMQQLGMMQPHAWRPQRGLPETSVSVLRAWLFEHFLHPYPNDTEKLMLARQTGLTRGQVSNWFINARVRLWKPMVEEMYKEEFGETEMDSNSSSENAAPKGRDETRSPEDGEDLLQSPSQGQFTDSSKSNLIPIMEKFSGSTFHSEAIANDEAYRALQDGERFMAYNTLGLTLGLQHGDNASDGRQGFLEVRGEDIYGTQGPSSLGFGPSHLLRDFVA</sequence>
<dbReference type="Pfam" id="PF05920">
    <property type="entry name" value="Homeobox_KN"/>
    <property type="match status" value="1"/>
</dbReference>
<comment type="similarity">
    <text evidence="2">Belongs to the TALE/BELL homeobox family.</text>
</comment>